<gene>
    <name evidence="3" type="ORF">SAE02_59400</name>
</gene>
<protein>
    <submittedName>
        <fullName evidence="3">Antitoxin</fullName>
    </submittedName>
</protein>
<evidence type="ECO:0000313" key="4">
    <source>
        <dbReference type="Proteomes" id="UP000321523"/>
    </source>
</evidence>
<proteinExistence type="predicted"/>
<dbReference type="EMBL" id="BJYZ01000031">
    <property type="protein sequence ID" value="GEO41792.1"/>
    <property type="molecule type" value="Genomic_DNA"/>
</dbReference>
<dbReference type="RefSeq" id="WP_044435228.1">
    <property type="nucleotide sequence ID" value="NZ_BJYZ01000031.1"/>
</dbReference>
<name>A0A512DZC5_9PROT</name>
<dbReference type="NCBIfam" id="TIGR02293">
    <property type="entry name" value="TAS_TIGR02293"/>
    <property type="match status" value="1"/>
</dbReference>
<dbReference type="InterPro" id="IPR011979">
    <property type="entry name" value="Antitox_Xre"/>
</dbReference>
<dbReference type="InterPro" id="IPR046847">
    <property type="entry name" value="Xre-like_HTH"/>
</dbReference>
<dbReference type="InterPro" id="IPR024467">
    <property type="entry name" value="Xre/MbcA/ParS-like_toxin-bd"/>
</dbReference>
<dbReference type="Pfam" id="PF09722">
    <property type="entry name" value="Xre_MbcA_ParS_C"/>
    <property type="match status" value="1"/>
</dbReference>
<dbReference type="Pfam" id="PF20432">
    <property type="entry name" value="Xre-like-HTH"/>
    <property type="match status" value="1"/>
</dbReference>
<dbReference type="OrthoDB" id="5918037at2"/>
<evidence type="ECO:0000313" key="3">
    <source>
        <dbReference type="EMBL" id="GEO41792.1"/>
    </source>
</evidence>
<reference evidence="3 4" key="1">
    <citation type="submission" date="2019-07" db="EMBL/GenBank/DDBJ databases">
        <title>Whole genome shotgun sequence of Skermanella aerolata NBRC 106429.</title>
        <authorList>
            <person name="Hosoyama A."/>
            <person name="Uohara A."/>
            <person name="Ohji S."/>
            <person name="Ichikawa N."/>
        </authorList>
    </citation>
    <scope>NUCLEOTIDE SEQUENCE [LARGE SCALE GENOMIC DNA]</scope>
    <source>
        <strain evidence="3 4">NBRC 106429</strain>
    </source>
</reference>
<dbReference type="Proteomes" id="UP000321523">
    <property type="component" value="Unassembled WGS sequence"/>
</dbReference>
<accession>A0A512DZC5</accession>
<feature type="domain" description="Antitoxin Xre-like helix-turn-helix" evidence="2">
    <location>
        <begin position="36"/>
        <end position="99"/>
    </location>
</feature>
<evidence type="ECO:0000259" key="1">
    <source>
        <dbReference type="Pfam" id="PF09722"/>
    </source>
</evidence>
<feature type="domain" description="Antitoxin Xre/MbcA/ParS-like toxin-binding" evidence="1">
    <location>
        <begin position="104"/>
        <end position="153"/>
    </location>
</feature>
<evidence type="ECO:0000259" key="2">
    <source>
        <dbReference type="Pfam" id="PF20432"/>
    </source>
</evidence>
<comment type="caution">
    <text evidence="3">The sequence shown here is derived from an EMBL/GenBank/DDBJ whole genome shotgun (WGS) entry which is preliminary data.</text>
</comment>
<sequence length="157" mass="17421">MARNESVDEPGGQYKRVVDLLGGSKVFSQRILTPLDAHNAIRKGLPGRALQSFVTNLRVLKPIDIEKAVGMSVRTCQRRSAAPEKPLSAEQGGRTWKLAEILTQAMEVFGSQDEAERWLERPAMGLDNQVPIELLDTPPGIEMVETFLGRLAYDVYT</sequence>
<organism evidence="3 4">
    <name type="scientific">Skermanella aerolata</name>
    <dbReference type="NCBI Taxonomy" id="393310"/>
    <lineage>
        <taxon>Bacteria</taxon>
        <taxon>Pseudomonadati</taxon>
        <taxon>Pseudomonadota</taxon>
        <taxon>Alphaproteobacteria</taxon>
        <taxon>Rhodospirillales</taxon>
        <taxon>Azospirillaceae</taxon>
        <taxon>Skermanella</taxon>
    </lineage>
</organism>
<keyword evidence="4" id="KW-1185">Reference proteome</keyword>
<dbReference type="GO" id="GO:0003677">
    <property type="term" value="F:DNA binding"/>
    <property type="evidence" value="ECO:0007669"/>
    <property type="project" value="InterPro"/>
</dbReference>
<dbReference type="AlphaFoldDB" id="A0A512DZC5"/>